<dbReference type="PANTHER" id="PTHR13743">
    <property type="entry name" value="BEIGE/BEACH-RELATED"/>
    <property type="match status" value="1"/>
</dbReference>
<dbReference type="Gene3D" id="2.130.10.10">
    <property type="entry name" value="YVTN repeat-like/Quinoprotein amine dehydrogenase"/>
    <property type="match status" value="1"/>
</dbReference>
<keyword evidence="4" id="KW-1185">Reference proteome</keyword>
<proteinExistence type="predicted"/>
<sequence length="2176" mass="255837">MEHENDSLSGDLLYFIDSLFKETKSDMHLQNLSKVVNILPKIEPIDKTNPNKELIKSKLQLNFNIRYPIIINLLSEPKEVYDSEDDKKYVSILCLQSYCSIFFNNENNFDFDIFQNYIKLLKKSLKLSLDHSNYVVHAILNTYSILLEFPSQQKFYCGKILNEFVINEISTLEIDLNCIYTKMLVLSENILFHDCEKVEMNTKNQFFTEIIQFFCNSQQHCYFFVDYIENMLQKYDDKEDLIKKILFLLENMNQFIHWRFFNSKIFDFIYLHFLNSCQNLNLLLDFMFLFTKFSCDSKNINWNQFSKFFHSKLALNDEIYHKILIILSLSQNFNLSKRINENCNENSKEFFLESFEIINKNVVFLIKPILYSNHAVPFLTELENSVKNNVINSIKFFQYQALHLLLDELPFLYDKEIQKLALSIISYVLTFVCDKETGIKFQKLFYSLNPKKLFLENLKNAFSPNPLKCDSYLQFRIKSNMNHNSNIKLPGFSADFLNNGITFVFEILISCFKESHSANDKTNYLPLILISGSKNENLNFYQVDAFKNKIRISSSLFSEICNIEIDELPLNRWFTFFFHIKKLNHFEIYINQNHYHYHVSQTPQIWNSPIDKIELFYQKNELNSITDCNKFNKINDIEYEVNCITNYDIEGLLNRIMLFNGNINENVLTMNDKYYRTVSYFSPLYVYSGNKLKNLTNLEDATFLDTFYEQFTSTFYDVFVNFKCLSEIIVYFTIDKLNNQLIYELFDFLIFLFSKIPELQKEMQEINGFHLISHFLSQNQEFEIDNTYLNNLLKFDQSLTDYSLQSNFRDTMILNFPKIQNLNDELYMEILEIWQTYDSSFFRERIVFSKFCGMIYYQAVENQRSLKVKTMLLDFLLINSEYFEYQDISLLIQLSAKIDIHNHEFSSSIIQIIQIIFLDHPSLSDLIYSDLIELNKSPEILCLIVQLFDQEEFLKNLLFHEICVERTLEEKKEFVRCICNSIVAHEDLSFEELLKIKNTCVVAGRLIPFILAFGCDCDENLINFISDFLANLFSVNECAKFVSRTITPVSLLVFVSFAVFKTDKFLHCLLSLILSKLSLLADSLRLIDILSSFCRMNLSDYQALIINTFLVEIFDQETLNSKSLTHAKIKDKDDFDVDKIIEIIVNFICFGPRRSVFDLYFNKNQSFEFKLADFLKAYTDYPVRINKYEYGLVFNGNGKWIFQKTAELLLLFLEDKKYELNEDSINSILIIFSYLLHNIPKTTATSNSIDNKLMNDSVSSKSYQIPIQSIVNFLKVIKEHKQIINRENLLPILVVISQNNYNNIHISDFLNTFQVESHKIEQYNYIMSKFISNLHEVSEIETALLKGLAIHTDTNNTQNTIMNNEDQNLDFDSSNKKNSLFTNNDKKKSLKYQFDDDFEYGKISIEDVFSDLKQQEITLRILREKMYRKLRPVYNDNQFRRYNLYDTHFRPIILTNTERINFVQIDSPNLLISTTKTISKKEKILWTSRCQRITLDQTFDGYFSVTEKGYWFLTTKGKSQFIRKNSVRTVFWSFYNNEPRSFTFYLLKGKCLMFHFFEPETRESLILNLNQIELNNCYFFQLSEGYKELGRLRLTEKWRERSLSNFDYIMWLNLLSGRSFLDPNFYPIFPMLFGSNDDKSILRDLSKNVLFMNTENISKWKTVKKLLDPYESYLLNQTFSTQTMVRLFLNSINQFSHQNMSNQHSDYPFGNEHNSQKDHDKDSKTDDSEIYNDLKIKLDNIVNQIESFCEIIDGLNQTKIHTELIPEFYFLPVAFKKWEKFPIWAKTSARLVLLHSSVLESEEVSLNLHHWIDLIWGVNQNINVYNPDLSFISEVKSPDFTSKNGRLPIFLFAGPHPARSFVPTFLADTHSIKITKVIKSSENVSPLSLGFLSSNSNSKDNHIFVLFSNEKVAHLKHKEIMSKSESFEIISLPKKYCYNIILSIFYKSFFYFVQLGTKHVNCYDISTKQIYLSKTSPHLQKVTCIDSIEFFTVTGSADSSIVSWVRDFNRVLPFTTLLVHEKPIKLVKIVENLKILLSCDVDGKIAVSVFPFLRFIKFVKLHFIPQIIDMTRTCIIAISDSHVESFTANGEKITERDFKEFKIVKEVAVEVITRSDVVAIATDLNEVLLLNCVTLEIVGVLVHLNSPISLMKFNQYCGKVIIVTNENEIIFVQVPD</sequence>
<evidence type="ECO:0000313" key="4">
    <source>
        <dbReference type="Proteomes" id="UP000179807"/>
    </source>
</evidence>
<dbReference type="SUPFAM" id="SSF50729">
    <property type="entry name" value="PH domain-like"/>
    <property type="match status" value="1"/>
</dbReference>
<feature type="domain" description="BEACH" evidence="2">
    <location>
        <begin position="1583"/>
        <end position="1876"/>
    </location>
</feature>
<dbReference type="RefSeq" id="XP_068350638.1">
    <property type="nucleotide sequence ID" value="XM_068510740.1"/>
</dbReference>
<gene>
    <name evidence="3" type="ORF">TRFO_36292</name>
</gene>
<dbReference type="InterPro" id="IPR036372">
    <property type="entry name" value="BEACH_dom_sf"/>
</dbReference>
<evidence type="ECO:0000313" key="3">
    <source>
        <dbReference type="EMBL" id="OHS97501.1"/>
    </source>
</evidence>
<dbReference type="Pfam" id="PF02138">
    <property type="entry name" value="Beach"/>
    <property type="match status" value="2"/>
</dbReference>
<name>A0A1J4JIX2_9EUKA</name>
<feature type="region of interest" description="Disordered" evidence="1">
    <location>
        <begin position="1703"/>
        <end position="1726"/>
    </location>
</feature>
<protein>
    <recommendedName>
        <fullName evidence="2">BEACH domain-containing protein</fullName>
    </recommendedName>
</protein>
<dbReference type="PANTHER" id="PTHR13743:SF161">
    <property type="entry name" value="BEIGE_BEACH DOMAIN CONTAINING PROTEIN"/>
    <property type="match status" value="1"/>
</dbReference>
<accession>A0A1J4JIX2</accession>
<evidence type="ECO:0000256" key="1">
    <source>
        <dbReference type="SAM" id="MobiDB-lite"/>
    </source>
</evidence>
<dbReference type="VEuPathDB" id="TrichDB:TRFO_36292"/>
<feature type="compositionally biased region" description="Basic and acidic residues" evidence="1">
    <location>
        <begin position="1714"/>
        <end position="1726"/>
    </location>
</feature>
<dbReference type="SUPFAM" id="SSF50978">
    <property type="entry name" value="WD40 repeat-like"/>
    <property type="match status" value="1"/>
</dbReference>
<evidence type="ECO:0000259" key="2">
    <source>
        <dbReference type="PROSITE" id="PS50197"/>
    </source>
</evidence>
<reference evidence="3" key="1">
    <citation type="submission" date="2016-10" db="EMBL/GenBank/DDBJ databases">
        <authorList>
            <person name="Benchimol M."/>
            <person name="Almeida L.G."/>
            <person name="Vasconcelos A.T."/>
            <person name="Perreira-Neves A."/>
            <person name="Rosa I.A."/>
            <person name="Tasca T."/>
            <person name="Bogo M.R."/>
            <person name="de Souza W."/>
        </authorList>
    </citation>
    <scope>NUCLEOTIDE SEQUENCE [LARGE SCALE GENOMIC DNA]</scope>
    <source>
        <strain evidence="3">K</strain>
    </source>
</reference>
<dbReference type="OrthoDB" id="26681at2759"/>
<dbReference type="Proteomes" id="UP000179807">
    <property type="component" value="Unassembled WGS sequence"/>
</dbReference>
<dbReference type="GeneID" id="94845444"/>
<dbReference type="PROSITE" id="PS50197">
    <property type="entry name" value="BEACH"/>
    <property type="match status" value="1"/>
</dbReference>
<dbReference type="SMART" id="SM01026">
    <property type="entry name" value="Beach"/>
    <property type="match status" value="1"/>
</dbReference>
<dbReference type="InterPro" id="IPR036322">
    <property type="entry name" value="WD40_repeat_dom_sf"/>
</dbReference>
<dbReference type="Gene3D" id="1.10.1540.10">
    <property type="entry name" value="BEACH domain"/>
    <property type="match status" value="1"/>
</dbReference>
<dbReference type="EMBL" id="MLAK01001112">
    <property type="protein sequence ID" value="OHS97501.1"/>
    <property type="molecule type" value="Genomic_DNA"/>
</dbReference>
<dbReference type="InterPro" id="IPR015943">
    <property type="entry name" value="WD40/YVTN_repeat-like_dom_sf"/>
</dbReference>
<organism evidence="3 4">
    <name type="scientific">Tritrichomonas foetus</name>
    <dbReference type="NCBI Taxonomy" id="1144522"/>
    <lineage>
        <taxon>Eukaryota</taxon>
        <taxon>Metamonada</taxon>
        <taxon>Parabasalia</taxon>
        <taxon>Tritrichomonadida</taxon>
        <taxon>Tritrichomonadidae</taxon>
        <taxon>Tritrichomonas</taxon>
    </lineage>
</organism>
<comment type="caution">
    <text evidence="3">The sequence shown here is derived from an EMBL/GenBank/DDBJ whole genome shotgun (WGS) entry which is preliminary data.</text>
</comment>
<dbReference type="InterPro" id="IPR050865">
    <property type="entry name" value="BEACH_Domain"/>
</dbReference>
<dbReference type="SUPFAM" id="SSF81837">
    <property type="entry name" value="BEACH domain"/>
    <property type="match status" value="1"/>
</dbReference>
<dbReference type="InterPro" id="IPR000409">
    <property type="entry name" value="BEACH_dom"/>
</dbReference>